<dbReference type="Gene3D" id="1.10.10.10">
    <property type="entry name" value="Winged helix-like DNA-binding domain superfamily/Winged helix DNA-binding domain"/>
    <property type="match status" value="1"/>
</dbReference>
<dbReference type="AlphaFoldDB" id="A0AAE9XRN0"/>
<dbReference type="EMBL" id="CP116805">
    <property type="protein sequence ID" value="WCL53665.1"/>
    <property type="molecule type" value="Genomic_DNA"/>
</dbReference>
<evidence type="ECO:0000259" key="2">
    <source>
        <dbReference type="Pfam" id="PF13280"/>
    </source>
</evidence>
<dbReference type="Pfam" id="PF13280">
    <property type="entry name" value="WYL"/>
    <property type="match status" value="1"/>
</dbReference>
<dbReference type="RefSeq" id="WP_289503184.1">
    <property type="nucleotide sequence ID" value="NZ_CP116805.1"/>
</dbReference>
<dbReference type="PROSITE" id="PS52050">
    <property type="entry name" value="WYL"/>
    <property type="match status" value="1"/>
</dbReference>
<sequence length="240" mass="26629">MRKADRLFETIEILRRHGRPVTADHIAAEIGVSVRTVYRDIAGLQADGVPIEGEAGIGYVLHAGYHLPPLMLTTEEVEAVVIGAKLAGRYGDKALIRAAESLLAKVRTVLPEDVRADMEATAYFAAPIDDRLAGPIDLTLIRGAIRGQEKVTIAYINEKGERSERTIWPIALVFFGNSAVLGAWCEMRRSFRNFRPDRMVSQSLVGARYPGRRDDLVRRWFEEASRERRAACPDEGASLA</sequence>
<gene>
    <name evidence="3" type="ORF">PH603_14085</name>
</gene>
<dbReference type="InterPro" id="IPR036390">
    <property type="entry name" value="WH_DNA-bd_sf"/>
</dbReference>
<proteinExistence type="predicted"/>
<dbReference type="PANTHER" id="PTHR34580">
    <property type="match status" value="1"/>
</dbReference>
<dbReference type="InterPro" id="IPR036388">
    <property type="entry name" value="WH-like_DNA-bd_sf"/>
</dbReference>
<name>A0AAE9XRN0_9PROT</name>
<dbReference type="SUPFAM" id="SSF46785">
    <property type="entry name" value="Winged helix' DNA-binding domain"/>
    <property type="match status" value="1"/>
</dbReference>
<reference evidence="3" key="1">
    <citation type="submission" date="2023-01" db="EMBL/GenBank/DDBJ databases">
        <title>The genome sequence of Kordiimonadaceae bacterium 6D33.</title>
        <authorList>
            <person name="Liu Y."/>
        </authorList>
    </citation>
    <scope>NUCLEOTIDE SEQUENCE</scope>
    <source>
        <strain evidence="3">6D33</strain>
    </source>
</reference>
<keyword evidence="4" id="KW-1185">Reference proteome</keyword>
<evidence type="ECO:0000259" key="1">
    <source>
        <dbReference type="Pfam" id="PF08279"/>
    </source>
</evidence>
<feature type="domain" description="WYL" evidence="2">
    <location>
        <begin position="138"/>
        <end position="200"/>
    </location>
</feature>
<evidence type="ECO:0000313" key="4">
    <source>
        <dbReference type="Proteomes" id="UP001217500"/>
    </source>
</evidence>
<dbReference type="Proteomes" id="UP001217500">
    <property type="component" value="Chromosome"/>
</dbReference>
<dbReference type="PANTHER" id="PTHR34580:SF3">
    <property type="entry name" value="PROTEIN PAFB"/>
    <property type="match status" value="1"/>
</dbReference>
<dbReference type="InterPro" id="IPR013196">
    <property type="entry name" value="HTH_11"/>
</dbReference>
<organism evidence="3 4">
    <name type="scientific">Gimibacter soli</name>
    <dbReference type="NCBI Taxonomy" id="3024400"/>
    <lineage>
        <taxon>Bacteria</taxon>
        <taxon>Pseudomonadati</taxon>
        <taxon>Pseudomonadota</taxon>
        <taxon>Alphaproteobacteria</taxon>
        <taxon>Kordiimonadales</taxon>
        <taxon>Temperatibacteraceae</taxon>
        <taxon>Gimibacter</taxon>
    </lineage>
</organism>
<dbReference type="KEGG" id="gso:PH603_14085"/>
<dbReference type="InterPro" id="IPR051534">
    <property type="entry name" value="CBASS_pafABC_assoc_protein"/>
</dbReference>
<protein>
    <submittedName>
        <fullName evidence="3">YafY family protein</fullName>
    </submittedName>
</protein>
<dbReference type="InterPro" id="IPR026881">
    <property type="entry name" value="WYL_dom"/>
</dbReference>
<dbReference type="Pfam" id="PF08279">
    <property type="entry name" value="HTH_11"/>
    <property type="match status" value="1"/>
</dbReference>
<feature type="domain" description="Helix-turn-helix type 11" evidence="1">
    <location>
        <begin position="6"/>
        <end position="59"/>
    </location>
</feature>
<accession>A0AAE9XRN0</accession>
<evidence type="ECO:0000313" key="3">
    <source>
        <dbReference type="EMBL" id="WCL53665.1"/>
    </source>
</evidence>